<feature type="domain" description="Glycoside-hydrolase family GH114 TIM-barrel" evidence="4">
    <location>
        <begin position="69"/>
        <end position="305"/>
    </location>
</feature>
<sequence>MANIRDGTGGGPSKKSWPRWRKFAIVGVLLTITITLSVGLGVGLGCKPHSYGGPGNNTTSIWQPTVGDSWQIVLLKPIKVVDGIVVPDVKIYDLDVFDNDADTIEALQKAGKKVICYFSAGSWENWRDDKDDFEKADLGKVLDGWPDERWIDVRSNNVRKIMKKRIKYAADKGCDAIDPDNVDAFQNDSGLDLTAEDAIDFVKFLSETASSYNMSTGLKNAVDIIADVLEHVHFSVNEQCVEYSECEAFAAFIEADKPVFHVEYPAGTPNKVSTSAMAEICSHSGNATGTEGFSTVIKKMNLDGWVEYCGQGEAYSTKLDTSD</sequence>
<dbReference type="OrthoDB" id="2108802at2759"/>
<accession>A0A9P9DK41</accession>
<dbReference type="AlphaFoldDB" id="A0A9P9DK41"/>
<evidence type="ECO:0000256" key="3">
    <source>
        <dbReference type="SAM" id="Phobius"/>
    </source>
</evidence>
<comment type="caution">
    <text evidence="5">The sequence shown here is derived from an EMBL/GenBank/DDBJ whole genome shotgun (WGS) entry which is preliminary data.</text>
</comment>
<keyword evidence="5" id="KW-0378">Hydrolase</keyword>
<dbReference type="PANTHER" id="PTHR35273">
    <property type="entry name" value="ALPHA-1,4 POLYGALACTOSAMINIDASE, PUTATIVE (AFU_ORTHOLOGUE AFUA_3G07890)-RELATED"/>
    <property type="match status" value="1"/>
</dbReference>
<dbReference type="SUPFAM" id="SSF51445">
    <property type="entry name" value="(Trans)glycosidases"/>
    <property type="match status" value="1"/>
</dbReference>
<dbReference type="PANTHER" id="PTHR35273:SF2">
    <property type="entry name" value="ALPHA-GALACTOSIDASE"/>
    <property type="match status" value="1"/>
</dbReference>
<evidence type="ECO:0000256" key="2">
    <source>
        <dbReference type="ARBA" id="ARBA00012755"/>
    </source>
</evidence>
<evidence type="ECO:0000256" key="1">
    <source>
        <dbReference type="ARBA" id="ARBA00001255"/>
    </source>
</evidence>
<keyword evidence="3" id="KW-0472">Membrane</keyword>
<dbReference type="Pfam" id="PF03537">
    <property type="entry name" value="Glyco_hydro_114"/>
    <property type="match status" value="1"/>
</dbReference>
<dbReference type="EC" id="3.2.1.22" evidence="2"/>
<dbReference type="GO" id="GO:0004557">
    <property type="term" value="F:alpha-galactosidase activity"/>
    <property type="evidence" value="ECO:0007669"/>
    <property type="project" value="UniProtKB-EC"/>
</dbReference>
<comment type="catalytic activity">
    <reaction evidence="1">
        <text>Hydrolysis of terminal, non-reducing alpha-D-galactose residues in alpha-D-galactosides, including galactose oligosaccharides, galactomannans and galactolipids.</text>
        <dbReference type="EC" id="3.2.1.22"/>
    </reaction>
</comment>
<dbReference type="InterPro" id="IPR013785">
    <property type="entry name" value="Aldolase_TIM"/>
</dbReference>
<evidence type="ECO:0000313" key="5">
    <source>
        <dbReference type="EMBL" id="KAH7120669.1"/>
    </source>
</evidence>
<reference evidence="5" key="1">
    <citation type="journal article" date="2021" name="Nat. Commun.">
        <title>Genetic determinants of endophytism in the Arabidopsis root mycobiome.</title>
        <authorList>
            <person name="Mesny F."/>
            <person name="Miyauchi S."/>
            <person name="Thiergart T."/>
            <person name="Pickel B."/>
            <person name="Atanasova L."/>
            <person name="Karlsson M."/>
            <person name="Huettel B."/>
            <person name="Barry K.W."/>
            <person name="Haridas S."/>
            <person name="Chen C."/>
            <person name="Bauer D."/>
            <person name="Andreopoulos W."/>
            <person name="Pangilinan J."/>
            <person name="LaButti K."/>
            <person name="Riley R."/>
            <person name="Lipzen A."/>
            <person name="Clum A."/>
            <person name="Drula E."/>
            <person name="Henrissat B."/>
            <person name="Kohler A."/>
            <person name="Grigoriev I.V."/>
            <person name="Martin F.M."/>
            <person name="Hacquard S."/>
        </authorList>
    </citation>
    <scope>NUCLEOTIDE SEQUENCE</scope>
    <source>
        <strain evidence="5">MPI-CAGE-AT-0147</strain>
    </source>
</reference>
<keyword evidence="6" id="KW-1185">Reference proteome</keyword>
<evidence type="ECO:0000313" key="6">
    <source>
        <dbReference type="Proteomes" id="UP000738349"/>
    </source>
</evidence>
<dbReference type="Gene3D" id="3.20.20.70">
    <property type="entry name" value="Aldolase class I"/>
    <property type="match status" value="1"/>
</dbReference>
<proteinExistence type="predicted"/>
<keyword evidence="3" id="KW-1133">Transmembrane helix</keyword>
<dbReference type="Proteomes" id="UP000738349">
    <property type="component" value="Unassembled WGS sequence"/>
</dbReference>
<organism evidence="5 6">
    <name type="scientific">Dactylonectria macrodidyma</name>
    <dbReference type="NCBI Taxonomy" id="307937"/>
    <lineage>
        <taxon>Eukaryota</taxon>
        <taxon>Fungi</taxon>
        <taxon>Dikarya</taxon>
        <taxon>Ascomycota</taxon>
        <taxon>Pezizomycotina</taxon>
        <taxon>Sordariomycetes</taxon>
        <taxon>Hypocreomycetidae</taxon>
        <taxon>Hypocreales</taxon>
        <taxon>Nectriaceae</taxon>
        <taxon>Dactylonectria</taxon>
    </lineage>
</organism>
<keyword evidence="3" id="KW-0812">Transmembrane</keyword>
<dbReference type="InterPro" id="IPR017853">
    <property type="entry name" value="GH"/>
</dbReference>
<gene>
    <name evidence="5" type="ORF">EDB81DRAFT_766720</name>
</gene>
<evidence type="ECO:0000259" key="4">
    <source>
        <dbReference type="Pfam" id="PF03537"/>
    </source>
</evidence>
<protein>
    <recommendedName>
        <fullName evidence="2">alpha-galactosidase</fullName>
        <ecNumber evidence="2">3.2.1.22</ecNumber>
    </recommendedName>
</protein>
<dbReference type="EMBL" id="JAGMUV010000025">
    <property type="protein sequence ID" value="KAH7120669.1"/>
    <property type="molecule type" value="Genomic_DNA"/>
</dbReference>
<feature type="transmembrane region" description="Helical" evidence="3">
    <location>
        <begin position="23"/>
        <end position="44"/>
    </location>
</feature>
<name>A0A9P9DK41_9HYPO</name>
<dbReference type="InterPro" id="IPR004352">
    <property type="entry name" value="GH114_TIM-barrel"/>
</dbReference>